<dbReference type="GO" id="GO:0008270">
    <property type="term" value="F:zinc ion binding"/>
    <property type="evidence" value="ECO:0007669"/>
    <property type="project" value="UniProtKB-KW"/>
</dbReference>
<dbReference type="GO" id="GO:0010468">
    <property type="term" value="P:regulation of gene expression"/>
    <property type="evidence" value="ECO:0007669"/>
    <property type="project" value="UniProtKB-ARBA"/>
</dbReference>
<evidence type="ECO:0000259" key="7">
    <source>
        <dbReference type="PROSITE" id="PS50103"/>
    </source>
</evidence>
<evidence type="ECO:0000313" key="9">
    <source>
        <dbReference type="Proteomes" id="UP000095284"/>
    </source>
</evidence>
<keyword evidence="2" id="KW-0677">Repeat</keyword>
<dbReference type="Proteomes" id="UP000095284">
    <property type="component" value="Unplaced"/>
</dbReference>
<dbReference type="WBParaSite" id="BXY_0918700.1">
    <property type="protein sequence ID" value="BXY_0918700.1"/>
    <property type="gene ID" value="BXY_0918700"/>
</dbReference>
<feature type="domain" description="C3H1-type" evidence="7">
    <location>
        <begin position="176"/>
        <end position="203"/>
    </location>
</feature>
<dbReference type="Pfam" id="PF00642">
    <property type="entry name" value="zf-CCCH"/>
    <property type="match status" value="2"/>
</dbReference>
<dbReference type="GO" id="GO:0003729">
    <property type="term" value="F:mRNA binding"/>
    <property type="evidence" value="ECO:0007669"/>
    <property type="project" value="InterPro"/>
</dbReference>
<evidence type="ECO:0000256" key="2">
    <source>
        <dbReference type="ARBA" id="ARBA00022737"/>
    </source>
</evidence>
<keyword evidence="1 5" id="KW-0479">Metal-binding</keyword>
<dbReference type="WBParaSite" id="BXY_0918600.1">
    <property type="protein sequence ID" value="BXY_0918600.1"/>
    <property type="gene ID" value="BXY_0918600"/>
</dbReference>
<evidence type="ECO:0000256" key="1">
    <source>
        <dbReference type="ARBA" id="ARBA00022723"/>
    </source>
</evidence>
<dbReference type="InterPro" id="IPR000571">
    <property type="entry name" value="Znf_CCCH"/>
</dbReference>
<evidence type="ECO:0000313" key="8">
    <source>
        <dbReference type="EMBL" id="CAD5208192.1"/>
    </source>
</evidence>
<feature type="zinc finger region" description="C3H1-type" evidence="5">
    <location>
        <begin position="176"/>
        <end position="203"/>
    </location>
</feature>
<dbReference type="EMBL" id="CAJFCV020000001">
    <property type="protein sequence ID" value="CAG9080591.1"/>
    <property type="molecule type" value="Genomic_DNA"/>
</dbReference>
<evidence type="ECO:0000313" key="11">
    <source>
        <dbReference type="WBParaSite" id="BXY_0918600.1"/>
    </source>
</evidence>
<dbReference type="PANTHER" id="PTHR12547">
    <property type="entry name" value="CCCH ZINC FINGER/TIS11-RELATED"/>
    <property type="match status" value="1"/>
</dbReference>
<evidence type="ECO:0000313" key="10">
    <source>
        <dbReference type="Proteomes" id="UP000659654"/>
    </source>
</evidence>
<feature type="compositionally biased region" description="Low complexity" evidence="6">
    <location>
        <begin position="91"/>
        <end position="102"/>
    </location>
</feature>
<evidence type="ECO:0000256" key="4">
    <source>
        <dbReference type="ARBA" id="ARBA00022833"/>
    </source>
</evidence>
<keyword evidence="10" id="KW-1185">Reference proteome</keyword>
<dbReference type="GO" id="GO:0043186">
    <property type="term" value="C:P granule"/>
    <property type="evidence" value="ECO:0007669"/>
    <property type="project" value="UniProtKB-ARBA"/>
</dbReference>
<sequence length="238" mass="26392">MFLTASFNGYNMLYMAQPVFPVLPVLQPMQGIYGAPPIVYGVLPALPVFYQPSVAFPQRPVEFCPQGNYGQTSREIGNFLVQPAHGPCSTSSSPCLSQEPSSGYSSDSEAGASPGLVQYRFREAPPAAKRLPIFEAVHKRGLKELQDRQRVHQNGQRIPCSEGKSKLPEGKKLHRRFKTVLCNNFMAGACPDGVNCNFAHGEEELRVPELPKNYKTRPCANFMLKNFCPLGKKCDFIH</sequence>
<accession>A0A1I7S844</accession>
<evidence type="ECO:0000256" key="3">
    <source>
        <dbReference type="ARBA" id="ARBA00022771"/>
    </source>
</evidence>
<dbReference type="PROSITE" id="PS50103">
    <property type="entry name" value="ZF_C3H1"/>
    <property type="match status" value="2"/>
</dbReference>
<feature type="domain" description="C3H1-type" evidence="7">
    <location>
        <begin position="213"/>
        <end position="238"/>
    </location>
</feature>
<dbReference type="Gene3D" id="4.10.1000.10">
    <property type="entry name" value="Zinc finger, CCCH-type"/>
    <property type="match status" value="2"/>
</dbReference>
<dbReference type="OrthoDB" id="410307at2759"/>
<dbReference type="SUPFAM" id="SSF90229">
    <property type="entry name" value="CCCH zinc finger"/>
    <property type="match status" value="2"/>
</dbReference>
<dbReference type="EMBL" id="CAJFDI010000001">
    <property type="protein sequence ID" value="CAD5208192.1"/>
    <property type="molecule type" value="Genomic_DNA"/>
</dbReference>
<name>A0A1I7S844_BURXY</name>
<feature type="zinc finger region" description="C3H1-type" evidence="5">
    <location>
        <begin position="213"/>
        <end position="238"/>
    </location>
</feature>
<evidence type="ECO:0000256" key="5">
    <source>
        <dbReference type="PROSITE-ProRule" id="PRU00723"/>
    </source>
</evidence>
<dbReference type="Proteomes" id="UP000582659">
    <property type="component" value="Unassembled WGS sequence"/>
</dbReference>
<dbReference type="AlphaFoldDB" id="A0A1I7S844"/>
<reference evidence="8" key="2">
    <citation type="submission" date="2020-09" db="EMBL/GenBank/DDBJ databases">
        <authorList>
            <person name="Kikuchi T."/>
        </authorList>
    </citation>
    <scope>NUCLEOTIDE SEQUENCE</scope>
    <source>
        <strain evidence="8">Ka4C1</strain>
    </source>
</reference>
<protein>
    <submittedName>
        <fullName evidence="8">(pine wood nematode) hypothetical protein</fullName>
    </submittedName>
</protein>
<feature type="region of interest" description="Disordered" evidence="6">
    <location>
        <begin position="91"/>
        <end position="110"/>
    </location>
</feature>
<dbReference type="InterPro" id="IPR045877">
    <property type="entry name" value="ZFP36-like"/>
</dbReference>
<evidence type="ECO:0000256" key="6">
    <source>
        <dbReference type="SAM" id="MobiDB-lite"/>
    </source>
</evidence>
<reference evidence="11 12" key="1">
    <citation type="submission" date="2016-11" db="UniProtKB">
        <authorList>
            <consortium name="WormBaseParasite"/>
        </authorList>
    </citation>
    <scope>IDENTIFICATION</scope>
</reference>
<dbReference type="GO" id="GO:0051252">
    <property type="term" value="P:regulation of RNA metabolic process"/>
    <property type="evidence" value="ECO:0007669"/>
    <property type="project" value="UniProtKB-ARBA"/>
</dbReference>
<evidence type="ECO:0000313" key="12">
    <source>
        <dbReference type="WBParaSite" id="BXY_0918700.1"/>
    </source>
</evidence>
<dbReference type="PANTHER" id="PTHR12547:SF18">
    <property type="entry name" value="PROTEIN TIS11"/>
    <property type="match status" value="1"/>
</dbReference>
<keyword evidence="3 5" id="KW-0863">Zinc-finger</keyword>
<proteinExistence type="predicted"/>
<gene>
    <name evidence="8" type="ORF">BXYJ_LOCUS428</name>
</gene>
<keyword evidence="4 5" id="KW-0862">Zinc</keyword>
<organism evidence="9 12">
    <name type="scientific">Bursaphelenchus xylophilus</name>
    <name type="common">Pinewood nematode worm</name>
    <name type="synonym">Aphelenchoides xylophilus</name>
    <dbReference type="NCBI Taxonomy" id="6326"/>
    <lineage>
        <taxon>Eukaryota</taxon>
        <taxon>Metazoa</taxon>
        <taxon>Ecdysozoa</taxon>
        <taxon>Nematoda</taxon>
        <taxon>Chromadorea</taxon>
        <taxon>Rhabditida</taxon>
        <taxon>Tylenchina</taxon>
        <taxon>Tylenchomorpha</taxon>
        <taxon>Aphelenchoidea</taxon>
        <taxon>Aphelenchoididae</taxon>
        <taxon>Bursaphelenchus</taxon>
    </lineage>
</organism>
<dbReference type="FunFam" id="4.10.1000.10:FF:000003">
    <property type="entry name" value="Zinc finger CCCH domain-containing protein"/>
    <property type="match status" value="1"/>
</dbReference>
<dbReference type="SMART" id="SM00356">
    <property type="entry name" value="ZnF_C3H1"/>
    <property type="match status" value="2"/>
</dbReference>
<dbReference type="eggNOG" id="KOG1677">
    <property type="taxonomic scope" value="Eukaryota"/>
</dbReference>
<dbReference type="Proteomes" id="UP000659654">
    <property type="component" value="Unassembled WGS sequence"/>
</dbReference>
<dbReference type="InterPro" id="IPR036855">
    <property type="entry name" value="Znf_CCCH_sf"/>
</dbReference>